<evidence type="ECO:0000313" key="2">
    <source>
        <dbReference type="Proteomes" id="UP000028098"/>
    </source>
</evidence>
<evidence type="ECO:0000313" key="1">
    <source>
        <dbReference type="EMBL" id="KEQ50853.1"/>
    </source>
</evidence>
<sequence>MMGLTLNSAIGDLVLAIGEIIVNSDGKVTTVELEIPNQSFYLEITVKPKKEVTD</sequence>
<dbReference type="RefSeq" id="WP_160165410.1">
    <property type="nucleotide sequence ID" value="NZ_JPGB01000004.1"/>
</dbReference>
<organism evidence="1 2">
    <name type="scientific">Streptococcus oralis</name>
    <dbReference type="NCBI Taxonomy" id="1303"/>
    <lineage>
        <taxon>Bacteria</taxon>
        <taxon>Bacillati</taxon>
        <taxon>Bacillota</taxon>
        <taxon>Bacilli</taxon>
        <taxon>Lactobacillales</taxon>
        <taxon>Streptococcaceae</taxon>
        <taxon>Streptococcus</taxon>
    </lineage>
</organism>
<gene>
    <name evidence="1" type="ORF">SK143_0914</name>
</gene>
<dbReference type="Proteomes" id="UP000028098">
    <property type="component" value="Unassembled WGS sequence"/>
</dbReference>
<dbReference type="AlphaFoldDB" id="A0A081R6N0"/>
<protein>
    <submittedName>
        <fullName evidence="1">Uncharacterized protein</fullName>
    </submittedName>
</protein>
<dbReference type="PATRIC" id="fig|1303.44.peg.864"/>
<name>A0A081R6N0_STROR</name>
<proteinExistence type="predicted"/>
<comment type="caution">
    <text evidence="1">The sequence shown here is derived from an EMBL/GenBank/DDBJ whole genome shotgun (WGS) entry which is preliminary data.</text>
</comment>
<reference evidence="1 2" key="1">
    <citation type="submission" date="2014-05" db="EMBL/GenBank/DDBJ databases">
        <authorList>
            <person name="Daugherty S.C."/>
            <person name="Tallon L.J."/>
            <person name="Sadzewicz L."/>
            <person name="Kilian M."/>
            <person name="Tettelin H."/>
        </authorList>
    </citation>
    <scope>NUCLEOTIDE SEQUENCE [LARGE SCALE GENOMIC DNA]</scope>
    <source>
        <strain evidence="1 2">SK143</strain>
    </source>
</reference>
<dbReference type="EMBL" id="JPGB01000004">
    <property type="protein sequence ID" value="KEQ50853.1"/>
    <property type="molecule type" value="Genomic_DNA"/>
</dbReference>
<accession>A0A081R6N0</accession>